<name>A0A3R8PKP1_9CORY</name>
<dbReference type="InterPro" id="IPR041602">
    <property type="entry name" value="Quercetinase_C"/>
</dbReference>
<dbReference type="InterPro" id="IPR003829">
    <property type="entry name" value="Pirin_N_dom"/>
</dbReference>
<evidence type="ECO:0000256" key="1">
    <source>
        <dbReference type="ARBA" id="ARBA00008416"/>
    </source>
</evidence>
<dbReference type="InterPro" id="IPR012093">
    <property type="entry name" value="Pirin"/>
</dbReference>
<evidence type="ECO:0000259" key="6">
    <source>
        <dbReference type="Pfam" id="PF17954"/>
    </source>
</evidence>
<dbReference type="Pfam" id="PF17954">
    <property type="entry name" value="Pirin_C_2"/>
    <property type="match status" value="1"/>
</dbReference>
<dbReference type="InterPro" id="IPR011051">
    <property type="entry name" value="RmlC_Cupin_sf"/>
</dbReference>
<dbReference type="SUPFAM" id="SSF51182">
    <property type="entry name" value="RmlC-like cupins"/>
    <property type="match status" value="1"/>
</dbReference>
<keyword evidence="2" id="KW-0408">Iron</keyword>
<keyword evidence="8" id="KW-1185">Reference proteome</keyword>
<dbReference type="Pfam" id="PF02678">
    <property type="entry name" value="Pirin"/>
    <property type="match status" value="1"/>
</dbReference>
<comment type="caution">
    <text evidence="7">The sequence shown here is derived from an EMBL/GenBank/DDBJ whole genome shotgun (WGS) entry which is preliminary data.</text>
</comment>
<evidence type="ECO:0000256" key="3">
    <source>
        <dbReference type="RuleBase" id="RU003457"/>
    </source>
</evidence>
<feature type="binding site" evidence="2">
    <location>
        <position position="108"/>
    </location>
    <ligand>
        <name>Fe cation</name>
        <dbReference type="ChEBI" id="CHEBI:24875"/>
    </ligand>
</feature>
<dbReference type="Gene3D" id="2.60.120.10">
    <property type="entry name" value="Jelly Rolls"/>
    <property type="match status" value="2"/>
</dbReference>
<evidence type="ECO:0000256" key="2">
    <source>
        <dbReference type="PIRSR" id="PIRSR006232-1"/>
    </source>
</evidence>
<evidence type="ECO:0000259" key="5">
    <source>
        <dbReference type="Pfam" id="PF02678"/>
    </source>
</evidence>
<dbReference type="GO" id="GO:0046872">
    <property type="term" value="F:metal ion binding"/>
    <property type="evidence" value="ECO:0007669"/>
    <property type="project" value="UniProtKB-KW"/>
</dbReference>
<feature type="binding site" evidence="2">
    <location>
        <position position="66"/>
    </location>
    <ligand>
        <name>Fe cation</name>
        <dbReference type="ChEBI" id="CHEBI:24875"/>
    </ligand>
</feature>
<dbReference type="PANTHER" id="PTHR43212:SF3">
    <property type="entry name" value="QUERCETIN 2,3-DIOXYGENASE"/>
    <property type="match status" value="1"/>
</dbReference>
<feature type="binding site" evidence="2">
    <location>
        <position position="110"/>
    </location>
    <ligand>
        <name>Fe cation</name>
        <dbReference type="ChEBI" id="CHEBI:24875"/>
    </ligand>
</feature>
<reference evidence="7 8" key="1">
    <citation type="submission" date="2018-01" db="EMBL/GenBank/DDBJ databases">
        <title>Twenty Corynebacterium bovis Genomes.</title>
        <authorList>
            <person name="Gulvik C.A."/>
        </authorList>
    </citation>
    <scope>NUCLEOTIDE SEQUENCE [LARGE SCALE GENOMIC DNA]</scope>
    <source>
        <strain evidence="7 8">16-2004</strain>
    </source>
</reference>
<dbReference type="PIRSF" id="PIRSF006232">
    <property type="entry name" value="Pirin"/>
    <property type="match status" value="1"/>
</dbReference>
<gene>
    <name evidence="7" type="ORF">CXF42_07430</name>
</gene>
<keyword evidence="2" id="KW-0479">Metal-binding</keyword>
<evidence type="ECO:0000313" key="8">
    <source>
        <dbReference type="Proteomes" id="UP000278422"/>
    </source>
</evidence>
<dbReference type="EMBL" id="PQNQ01000019">
    <property type="protein sequence ID" value="RRQ03386.1"/>
    <property type="molecule type" value="Genomic_DNA"/>
</dbReference>
<comment type="cofactor">
    <cofactor evidence="2">
        <name>Fe cation</name>
        <dbReference type="ChEBI" id="CHEBI:24875"/>
    </cofactor>
    <text evidence="2">Binds 1 Fe cation per subunit.</text>
</comment>
<dbReference type="Proteomes" id="UP000278422">
    <property type="component" value="Unassembled WGS sequence"/>
</dbReference>
<sequence length="285" mass="29669">MSSTLTPHALVIRSADRHIWPGAEVRSRQSFAATGNSDFIGNAFGLLLVHNDDVVAPGEGFDMHQHRDVEIVSWIIDGRVRHRDSDGRDLLLTPGMSQHVSAGSGVRHSEVNANGFTSGRSLRVIQVWLPPDRTGTTPRHAEADFSAALAAGGFVTVAVGPDREGDDDAHLRDDTASPTAPSPLRTGTTGAVFRVAHMTPGETLTATDGEAPYVHVFVATGEVTVGGPASAQLTGDSGSGAGTTLSEGDAVRLTGAGALTLTASAPSEVLVWEMDRRADEPAPAA</sequence>
<dbReference type="InterPro" id="IPR014710">
    <property type="entry name" value="RmlC-like_jellyroll"/>
</dbReference>
<dbReference type="RefSeq" id="WP_125175005.1">
    <property type="nucleotide sequence ID" value="NZ_JBHYBM010000161.1"/>
</dbReference>
<comment type="similarity">
    <text evidence="1 3">Belongs to the pirin family.</text>
</comment>
<protein>
    <submittedName>
        <fullName evidence="7">Pirin family protein</fullName>
    </submittedName>
</protein>
<feature type="binding site" evidence="2">
    <location>
        <position position="64"/>
    </location>
    <ligand>
        <name>Fe cation</name>
        <dbReference type="ChEBI" id="CHEBI:24875"/>
    </ligand>
</feature>
<dbReference type="PANTHER" id="PTHR43212">
    <property type="entry name" value="QUERCETIN 2,3-DIOXYGENASE"/>
    <property type="match status" value="1"/>
</dbReference>
<evidence type="ECO:0000313" key="7">
    <source>
        <dbReference type="EMBL" id="RRQ03386.1"/>
    </source>
</evidence>
<accession>A0A3R8PKP1</accession>
<feature type="domain" description="Quercetin 2,3-dioxygenase C-terminal cupin" evidence="6">
    <location>
        <begin position="192"/>
        <end position="274"/>
    </location>
</feature>
<dbReference type="AlphaFoldDB" id="A0A3R8PKP1"/>
<evidence type="ECO:0000256" key="4">
    <source>
        <dbReference type="SAM" id="MobiDB-lite"/>
    </source>
</evidence>
<organism evidence="7 8">
    <name type="scientific">Corynebacterium bovis</name>
    <dbReference type="NCBI Taxonomy" id="36808"/>
    <lineage>
        <taxon>Bacteria</taxon>
        <taxon>Bacillati</taxon>
        <taxon>Actinomycetota</taxon>
        <taxon>Actinomycetes</taxon>
        <taxon>Mycobacteriales</taxon>
        <taxon>Corynebacteriaceae</taxon>
        <taxon>Corynebacterium</taxon>
    </lineage>
</organism>
<feature type="domain" description="Pirin N-terminal" evidence="5">
    <location>
        <begin position="50"/>
        <end position="129"/>
    </location>
</feature>
<feature type="region of interest" description="Disordered" evidence="4">
    <location>
        <begin position="161"/>
        <end position="187"/>
    </location>
</feature>
<proteinExistence type="inferred from homology"/>